<dbReference type="SUPFAM" id="SSF52540">
    <property type="entry name" value="P-loop containing nucleoside triphosphate hydrolases"/>
    <property type="match status" value="1"/>
</dbReference>
<sequence>MNTDVAHRIARLGSRLGLGVVAVVGAGLSLSARYPTSAGLAALLWDAVDADPVARADLAAELGTADMPTKLLVGDNGGHWDPAWRTVEGSPAARQRFQQEMANLDRHRSVQPSAAHEALAALIHAGVVECVVSLNWDTALESAYRRQYGTGIPDGILFKPHGDAADPQQPWMLPHLPGTLGPNLRDRIRSLVADHPRTLLIVGYSERDTVVVDQLIAPLDQGWRVCRMGPDVSGSDDIPAVADTALPALADGTRQQEATSAWHTVPFSGKHDISHALAGERLGPSDVEACPRLPEVALLVDALRRDHAVVLNGDSGCGKSITAYQALSDLLENGYEVLRLRDDARKRGLRQWMADLSLYPHRKALLVDDAQDLPADLVRELAETATADQLVLVVGVDHVAGGVTTYRINNIAAVGALARDMRERADEILPKVRALDDFVGNLAGDELLMNRIDEASTKDSAWLFFYTLTGGWRRTERDALDLRGHDRADLLLLALAIAQIAAVDAGVTTDSLAPYARQLGRDRAWIDRSLAILRDKRLITRNDGVLRCAHLRSAWALIRWMLHPPRYSHTPPQPVTIPPIASATETPAPPLPPPIRRTERPRAVLPDHHVEADRKTAAAFFRLALDSPHTPLRGAAWLIGRNHDSESRWVLNQYDVLHRPRIHALAERALATPAGPDAAMAAQLLENLLSPYEDDCLDLIRDHHGRVVEWVRGVTPENGWAIGDLINALANDDRAFTEKLLADVDPHALARLIPDGGWPHVYSTTRAVDRITQAAGMPLITRVGHAYDPEAFHALAANPPADIHAVDELLSVLAYTQRDLGLEVFNQLTPHLATAISRNPPAESQKMFRTWAFLLGFAPHFLRGRHVPDPAARRLAKKFVRTLNADRFARTLSHPAAGLTWENFCGFVEAMKEIDPTSAKTIVSRIDVAELAVEFERSLPTPSRCHLYAVEVLREHRPDEAQELLERFEARYAAIDVLLAYMAPEMTIRLLRRGLPLDLRLRSHDWEIAATVVDSIAAHDPQIASELAEANRPGFIAGLSSKSTDPFEDLSAWIRASDRHAPGLVDEVLRQLPPDAVTAWASELRKKDRKREIAPLVHRAAASDGPAAAEARELIRRFPSLQRQRKEPSP</sequence>
<evidence type="ECO:0000259" key="3">
    <source>
        <dbReference type="PROSITE" id="PS50305"/>
    </source>
</evidence>
<evidence type="ECO:0000313" key="4">
    <source>
        <dbReference type="EMBL" id="PSM42899.1"/>
    </source>
</evidence>
<keyword evidence="5" id="KW-1185">Reference proteome</keyword>
<comment type="caution">
    <text evidence="2">Lacks conserved residue(s) required for the propagation of feature annotation.</text>
</comment>
<evidence type="ECO:0000313" key="5">
    <source>
        <dbReference type="Proteomes" id="UP000240429"/>
    </source>
</evidence>
<dbReference type="InterPro" id="IPR026590">
    <property type="entry name" value="Ssirtuin_cat_dom"/>
</dbReference>
<name>A0A2P8Q9I4_9ACTN</name>
<dbReference type="InterPro" id="IPR029035">
    <property type="entry name" value="DHS-like_NAD/FAD-binding_dom"/>
</dbReference>
<dbReference type="Gene3D" id="3.40.50.1220">
    <property type="entry name" value="TPP-binding domain"/>
    <property type="match status" value="1"/>
</dbReference>
<dbReference type="InterPro" id="IPR027417">
    <property type="entry name" value="P-loop_NTPase"/>
</dbReference>
<dbReference type="EMBL" id="PYBJ01000007">
    <property type="protein sequence ID" value="PSM42899.1"/>
    <property type="molecule type" value="Genomic_DNA"/>
</dbReference>
<dbReference type="OrthoDB" id="5509947at2"/>
<keyword evidence="1" id="KW-0520">NAD</keyword>
<reference evidence="4 5" key="1">
    <citation type="submission" date="2018-03" db="EMBL/GenBank/DDBJ databases">
        <title>Streptomyces dioscori sp. nov., a novel endophytic actinobacterium isolated from bulbil of Dioscorea bulbifera L.</title>
        <authorList>
            <person name="Zhikuan W."/>
        </authorList>
    </citation>
    <scope>NUCLEOTIDE SEQUENCE [LARGE SCALE GENOMIC DNA]</scope>
    <source>
        <strain evidence="4 5">A217</strain>
    </source>
</reference>
<dbReference type="PROSITE" id="PS50305">
    <property type="entry name" value="SIRTUIN"/>
    <property type="match status" value="1"/>
</dbReference>
<evidence type="ECO:0000256" key="1">
    <source>
        <dbReference type="ARBA" id="ARBA00023027"/>
    </source>
</evidence>
<dbReference type="RefSeq" id="WP_107016581.1">
    <property type="nucleotide sequence ID" value="NZ_KZ679041.1"/>
</dbReference>
<gene>
    <name evidence="4" type="ORF">C6Y14_11960</name>
</gene>
<dbReference type="SUPFAM" id="SSF52467">
    <property type="entry name" value="DHS-like NAD/FAD-binding domain"/>
    <property type="match status" value="1"/>
</dbReference>
<evidence type="ECO:0000256" key="2">
    <source>
        <dbReference type="PROSITE-ProRule" id="PRU00236"/>
    </source>
</evidence>
<dbReference type="AlphaFoldDB" id="A0A2P8Q9I4"/>
<proteinExistence type="predicted"/>
<dbReference type="Proteomes" id="UP000240429">
    <property type="component" value="Unassembled WGS sequence"/>
</dbReference>
<feature type="domain" description="Deacetylase sirtuin-type" evidence="3">
    <location>
        <begin position="1"/>
        <end position="259"/>
    </location>
</feature>
<protein>
    <recommendedName>
        <fullName evidence="3">Deacetylase sirtuin-type domain-containing protein</fullName>
    </recommendedName>
</protein>
<organism evidence="4 5">
    <name type="scientific">Streptomyces dioscori</name>
    <dbReference type="NCBI Taxonomy" id="2109333"/>
    <lineage>
        <taxon>Bacteria</taxon>
        <taxon>Bacillati</taxon>
        <taxon>Actinomycetota</taxon>
        <taxon>Actinomycetes</taxon>
        <taxon>Kitasatosporales</taxon>
        <taxon>Streptomycetaceae</taxon>
        <taxon>Streptomyces</taxon>
        <taxon>Streptomyces aurantiacus group</taxon>
    </lineage>
</organism>
<accession>A0A2P8Q9I4</accession>
<comment type="caution">
    <text evidence="4">The sequence shown here is derived from an EMBL/GenBank/DDBJ whole genome shotgun (WGS) entry which is preliminary data.</text>
</comment>